<protein>
    <submittedName>
        <fullName evidence="1">Uncharacterized protein</fullName>
    </submittedName>
</protein>
<dbReference type="AlphaFoldDB" id="A0A0E9UBX5"/>
<name>A0A0E9UBX5_ANGAN</name>
<organism evidence="1">
    <name type="scientific">Anguilla anguilla</name>
    <name type="common">European freshwater eel</name>
    <name type="synonym">Muraena anguilla</name>
    <dbReference type="NCBI Taxonomy" id="7936"/>
    <lineage>
        <taxon>Eukaryota</taxon>
        <taxon>Metazoa</taxon>
        <taxon>Chordata</taxon>
        <taxon>Craniata</taxon>
        <taxon>Vertebrata</taxon>
        <taxon>Euteleostomi</taxon>
        <taxon>Actinopterygii</taxon>
        <taxon>Neopterygii</taxon>
        <taxon>Teleostei</taxon>
        <taxon>Anguilliformes</taxon>
        <taxon>Anguillidae</taxon>
        <taxon>Anguilla</taxon>
    </lineage>
</organism>
<dbReference type="EMBL" id="GBXM01045256">
    <property type="protein sequence ID" value="JAH63321.1"/>
    <property type="molecule type" value="Transcribed_RNA"/>
</dbReference>
<reference evidence="1" key="2">
    <citation type="journal article" date="2015" name="Fish Shellfish Immunol.">
        <title>Early steps in the European eel (Anguilla anguilla)-Vibrio vulnificus interaction in the gills: Role of the RtxA13 toxin.</title>
        <authorList>
            <person name="Callol A."/>
            <person name="Pajuelo D."/>
            <person name="Ebbesson L."/>
            <person name="Teles M."/>
            <person name="MacKenzie S."/>
            <person name="Amaro C."/>
        </authorList>
    </citation>
    <scope>NUCLEOTIDE SEQUENCE</scope>
</reference>
<evidence type="ECO:0000313" key="1">
    <source>
        <dbReference type="EMBL" id="JAH63321.1"/>
    </source>
</evidence>
<proteinExistence type="predicted"/>
<reference evidence="1" key="1">
    <citation type="submission" date="2014-11" db="EMBL/GenBank/DDBJ databases">
        <authorList>
            <person name="Amaro Gonzalez C."/>
        </authorList>
    </citation>
    <scope>NUCLEOTIDE SEQUENCE</scope>
</reference>
<sequence length="58" mass="6489">MEQFHPSIPLESTASRRWSGCWFGVNSEDRPYCVYKGSLSFLFVAKVSHSKATCSSSV</sequence>
<accession>A0A0E9UBX5</accession>